<dbReference type="EMBL" id="CAAALY010012246">
    <property type="protein sequence ID" value="VEL11585.1"/>
    <property type="molecule type" value="Genomic_DNA"/>
</dbReference>
<sequence length="155" mass="17447">MAARMVPRSDHARGRVLIELPHLSPRPELAGLPAGYLITRFHAIDHDLGANSSLIYLLRGSKALLGTMKSRRSQDFGGPNHLDRGWLQTRGQHEQTDDYVIDTEPQYQEAEMAADEALCQLGRLRGRLNSVWLRLDKSTGMLTTLTQWRGLGECR</sequence>
<name>A0A448WH84_9PLAT</name>
<accession>A0A448WH84</accession>
<proteinExistence type="predicted"/>
<evidence type="ECO:0000313" key="2">
    <source>
        <dbReference type="Proteomes" id="UP000784294"/>
    </source>
</evidence>
<dbReference type="AlphaFoldDB" id="A0A448WH84"/>
<comment type="caution">
    <text evidence="1">The sequence shown here is derived from an EMBL/GenBank/DDBJ whole genome shotgun (WGS) entry which is preliminary data.</text>
</comment>
<reference evidence="1" key="1">
    <citation type="submission" date="2018-11" db="EMBL/GenBank/DDBJ databases">
        <authorList>
            <consortium name="Pathogen Informatics"/>
        </authorList>
    </citation>
    <scope>NUCLEOTIDE SEQUENCE</scope>
</reference>
<protein>
    <submittedName>
        <fullName evidence="1">Uncharacterized protein</fullName>
    </submittedName>
</protein>
<evidence type="ECO:0000313" key="1">
    <source>
        <dbReference type="EMBL" id="VEL11585.1"/>
    </source>
</evidence>
<organism evidence="1 2">
    <name type="scientific">Protopolystoma xenopodis</name>
    <dbReference type="NCBI Taxonomy" id="117903"/>
    <lineage>
        <taxon>Eukaryota</taxon>
        <taxon>Metazoa</taxon>
        <taxon>Spiralia</taxon>
        <taxon>Lophotrochozoa</taxon>
        <taxon>Platyhelminthes</taxon>
        <taxon>Monogenea</taxon>
        <taxon>Polyopisthocotylea</taxon>
        <taxon>Polystomatidea</taxon>
        <taxon>Polystomatidae</taxon>
        <taxon>Protopolystoma</taxon>
    </lineage>
</organism>
<keyword evidence="2" id="KW-1185">Reference proteome</keyword>
<gene>
    <name evidence="1" type="ORF">PXEA_LOCUS5025</name>
</gene>
<dbReference type="Proteomes" id="UP000784294">
    <property type="component" value="Unassembled WGS sequence"/>
</dbReference>